<dbReference type="EMBL" id="GGEC01003127">
    <property type="protein sequence ID" value="MBW83610.1"/>
    <property type="molecule type" value="Transcribed_RNA"/>
</dbReference>
<proteinExistence type="predicted"/>
<dbReference type="AlphaFoldDB" id="A0A2P2IQZ6"/>
<name>A0A2P2IQZ6_RHIMU</name>
<accession>A0A2P2IQZ6</accession>
<evidence type="ECO:0000313" key="1">
    <source>
        <dbReference type="EMBL" id="MBW83610.1"/>
    </source>
</evidence>
<protein>
    <submittedName>
        <fullName evidence="1">Uncharacterized protein</fullName>
    </submittedName>
</protein>
<reference evidence="1" key="1">
    <citation type="submission" date="2018-02" db="EMBL/GenBank/DDBJ databases">
        <title>Rhizophora mucronata_Transcriptome.</title>
        <authorList>
            <person name="Meera S.P."/>
            <person name="Sreeshan A."/>
            <person name="Augustine A."/>
        </authorList>
    </citation>
    <scope>NUCLEOTIDE SEQUENCE</scope>
    <source>
        <tissue evidence="1">Leaf</tissue>
    </source>
</reference>
<sequence>MSNLQRLNFNNQVFYTSLISYTA</sequence>
<organism evidence="1">
    <name type="scientific">Rhizophora mucronata</name>
    <name type="common">Asiatic mangrove</name>
    <dbReference type="NCBI Taxonomy" id="61149"/>
    <lineage>
        <taxon>Eukaryota</taxon>
        <taxon>Viridiplantae</taxon>
        <taxon>Streptophyta</taxon>
        <taxon>Embryophyta</taxon>
        <taxon>Tracheophyta</taxon>
        <taxon>Spermatophyta</taxon>
        <taxon>Magnoliopsida</taxon>
        <taxon>eudicotyledons</taxon>
        <taxon>Gunneridae</taxon>
        <taxon>Pentapetalae</taxon>
        <taxon>rosids</taxon>
        <taxon>fabids</taxon>
        <taxon>Malpighiales</taxon>
        <taxon>Rhizophoraceae</taxon>
        <taxon>Rhizophora</taxon>
    </lineage>
</organism>